<evidence type="ECO:0000256" key="10">
    <source>
        <dbReference type="RuleBase" id="RU362081"/>
    </source>
</evidence>
<dbReference type="SFLD" id="SFLDF00027">
    <property type="entry name" value="p-type_atpase"/>
    <property type="match status" value="1"/>
</dbReference>
<comment type="subcellular location">
    <subcellularLocation>
        <location evidence="1">Cell membrane</location>
        <topology evidence="1">Multi-pass membrane protein</topology>
    </subcellularLocation>
</comment>
<dbReference type="InterPro" id="IPR001757">
    <property type="entry name" value="P_typ_ATPase"/>
</dbReference>
<dbReference type="PANTHER" id="PTHR43520">
    <property type="entry name" value="ATP7, ISOFORM B"/>
    <property type="match status" value="1"/>
</dbReference>
<dbReference type="PROSITE" id="PS01229">
    <property type="entry name" value="COF_2"/>
    <property type="match status" value="1"/>
</dbReference>
<keyword evidence="3 10" id="KW-0812">Transmembrane</keyword>
<evidence type="ECO:0000313" key="13">
    <source>
        <dbReference type="Proteomes" id="UP001596266"/>
    </source>
</evidence>
<dbReference type="PANTHER" id="PTHR43520:SF8">
    <property type="entry name" value="P-TYPE CU(+) TRANSPORTER"/>
    <property type="match status" value="1"/>
</dbReference>
<dbReference type="InterPro" id="IPR006121">
    <property type="entry name" value="HMA_dom"/>
</dbReference>
<protein>
    <submittedName>
        <fullName evidence="12">Heavy metal translocating P-type ATPase</fullName>
    </submittedName>
</protein>
<keyword evidence="6 10" id="KW-0067">ATP-binding</keyword>
<keyword evidence="8 10" id="KW-1133">Transmembrane helix</keyword>
<dbReference type="InterPro" id="IPR036163">
    <property type="entry name" value="HMA_dom_sf"/>
</dbReference>
<proteinExistence type="inferred from homology"/>
<dbReference type="EMBL" id="JBHSUA010000016">
    <property type="protein sequence ID" value="MFC6396929.1"/>
    <property type="molecule type" value="Genomic_DNA"/>
</dbReference>
<dbReference type="NCBIfam" id="TIGR01525">
    <property type="entry name" value="ATPase-IB_hvy"/>
    <property type="match status" value="1"/>
</dbReference>
<dbReference type="InterPro" id="IPR017969">
    <property type="entry name" value="Heavy-metal-associated_CS"/>
</dbReference>
<keyword evidence="5 10" id="KW-0547">Nucleotide-binding</keyword>
<comment type="similarity">
    <text evidence="2 10">Belongs to the cation transport ATPase (P-type) (TC 3.A.3) family. Type IB subfamily.</text>
</comment>
<dbReference type="SUPFAM" id="SSF56784">
    <property type="entry name" value="HAD-like"/>
    <property type="match status" value="1"/>
</dbReference>
<evidence type="ECO:0000313" key="12">
    <source>
        <dbReference type="EMBL" id="MFC6396929.1"/>
    </source>
</evidence>
<feature type="transmembrane region" description="Helical" evidence="10">
    <location>
        <begin position="151"/>
        <end position="174"/>
    </location>
</feature>
<dbReference type="InterPro" id="IPR008250">
    <property type="entry name" value="ATPase_P-typ_transduc_dom_A_sf"/>
</dbReference>
<evidence type="ECO:0000256" key="5">
    <source>
        <dbReference type="ARBA" id="ARBA00022741"/>
    </source>
</evidence>
<dbReference type="Proteomes" id="UP001596266">
    <property type="component" value="Unassembled WGS sequence"/>
</dbReference>
<feature type="transmembrane region" description="Helical" evidence="10">
    <location>
        <begin position="685"/>
        <end position="702"/>
    </location>
</feature>
<dbReference type="NCBIfam" id="TIGR01511">
    <property type="entry name" value="ATPase-IB1_Cu"/>
    <property type="match status" value="1"/>
</dbReference>
<dbReference type="InterPro" id="IPR018303">
    <property type="entry name" value="ATPase_P-typ_P_site"/>
</dbReference>
<dbReference type="InterPro" id="IPR023299">
    <property type="entry name" value="ATPase_P-typ_cyto_dom_N"/>
</dbReference>
<feature type="transmembrane region" description="Helical" evidence="10">
    <location>
        <begin position="346"/>
        <end position="368"/>
    </location>
</feature>
<dbReference type="Gene3D" id="2.70.150.10">
    <property type="entry name" value="Calcium-transporting ATPase, cytoplasmic transduction domain A"/>
    <property type="match status" value="1"/>
</dbReference>
<feature type="transmembrane region" description="Helical" evidence="10">
    <location>
        <begin position="708"/>
        <end position="726"/>
    </location>
</feature>
<accession>A0ABW1X0A0</accession>
<dbReference type="SUPFAM" id="SSF55008">
    <property type="entry name" value="HMA, heavy metal-associated domain"/>
    <property type="match status" value="1"/>
</dbReference>
<keyword evidence="13" id="KW-1185">Reference proteome</keyword>
<dbReference type="CDD" id="cd00371">
    <property type="entry name" value="HMA"/>
    <property type="match status" value="1"/>
</dbReference>
<evidence type="ECO:0000256" key="1">
    <source>
        <dbReference type="ARBA" id="ARBA00004651"/>
    </source>
</evidence>
<evidence type="ECO:0000256" key="6">
    <source>
        <dbReference type="ARBA" id="ARBA00022840"/>
    </source>
</evidence>
<dbReference type="Pfam" id="PF00702">
    <property type="entry name" value="Hydrolase"/>
    <property type="match status" value="1"/>
</dbReference>
<keyword evidence="10" id="KW-1003">Cell membrane</keyword>
<evidence type="ECO:0000259" key="11">
    <source>
        <dbReference type="PROSITE" id="PS50846"/>
    </source>
</evidence>
<dbReference type="SUPFAM" id="SSF81665">
    <property type="entry name" value="Calcium ATPase, transmembrane domain M"/>
    <property type="match status" value="1"/>
</dbReference>
<keyword evidence="7" id="KW-1278">Translocase</keyword>
<comment type="caution">
    <text evidence="12">The sequence shown here is derived from an EMBL/GenBank/DDBJ whole genome shotgun (WGS) entry which is preliminary data.</text>
</comment>
<feature type="transmembrane region" description="Helical" evidence="10">
    <location>
        <begin position="374"/>
        <end position="402"/>
    </location>
</feature>
<dbReference type="InterPro" id="IPR027256">
    <property type="entry name" value="P-typ_ATPase_IB"/>
</dbReference>
<dbReference type="Gene3D" id="3.40.50.1000">
    <property type="entry name" value="HAD superfamily/HAD-like"/>
    <property type="match status" value="1"/>
</dbReference>
<feature type="transmembrane region" description="Helical" evidence="10">
    <location>
        <begin position="194"/>
        <end position="212"/>
    </location>
</feature>
<organism evidence="12 13">
    <name type="scientific">Luteococcus sanguinis</name>
    <dbReference type="NCBI Taxonomy" id="174038"/>
    <lineage>
        <taxon>Bacteria</taxon>
        <taxon>Bacillati</taxon>
        <taxon>Actinomycetota</taxon>
        <taxon>Actinomycetes</taxon>
        <taxon>Propionibacteriales</taxon>
        <taxon>Propionibacteriaceae</taxon>
        <taxon>Luteococcus</taxon>
    </lineage>
</organism>
<dbReference type="PROSITE" id="PS50846">
    <property type="entry name" value="HMA_2"/>
    <property type="match status" value="1"/>
</dbReference>
<evidence type="ECO:0000256" key="2">
    <source>
        <dbReference type="ARBA" id="ARBA00006024"/>
    </source>
</evidence>
<evidence type="ECO:0000256" key="3">
    <source>
        <dbReference type="ARBA" id="ARBA00022692"/>
    </source>
</evidence>
<sequence length="735" mass="76898">MTTDARHTVELDLQGMTCASCAARIEKKLNRVDGARATVNYATERATVLAPKTVSSDDLIKVVEKAGYGASIPVPDAPLPDHAADLKRRMIRSMIWSIPVVAMAMVPALQVPGWAWASWILATPTVFWAGWPFHKSTFVNLRHGTVTMDTLVTMGTFAAYFWSMYALFFGYAGYLPYKHDFELHLGHSSPSGNIYFEAAVAIISFLLLGRWIEARSRQQAGSALRSLLEMGAKEATVLEGGVERLVPIGAVRVGDEFVVRPGEKVATDGEVVEGHSAVDNAMVTGESVPIEVGPGDMVIGATTNTSGRLVVRATAVGTDTQLSHIGRLVEQAQTGKAAAQALADRISGVFVPIVIAIALVTFVGWKFVAMTGTAFAFTSAVAVLIVACPCALGLATPVALLAGTGRGAQLGIVIRGPQALEQANDVKQVFLDKTGTLTTGEMSVAATTPAEGTAVDELQRVAAALEGHSEHPIARAIASLADASGAQVTEFTNIPGRGVQATVDGRPSLAGNPALLREQGYEIPAELTAEVAAAEAKGQTVVLVGWNGQARGALAVSDTPKADAAQAIAAFKALGLTTTMLTGDNEAAARAVAEPLGIDHVRAGLMPADKVAAVEQGQRTSQVAMVGDGVNDAAALAQADLGIAMGSGTDAAINASDIILMQHDLLLAADAIRLSRRTLATIRGNLFWAFFYNLIAIPVAAFGLMNPMLAGAAMAFSSVFVVMNSLRLTTFRPTH</sequence>
<dbReference type="Pfam" id="PF00403">
    <property type="entry name" value="HMA"/>
    <property type="match status" value="1"/>
</dbReference>
<dbReference type="InterPro" id="IPR036412">
    <property type="entry name" value="HAD-like_sf"/>
</dbReference>
<dbReference type="PROSITE" id="PS01047">
    <property type="entry name" value="HMA_1"/>
    <property type="match status" value="1"/>
</dbReference>
<feature type="domain" description="HMA" evidence="11">
    <location>
        <begin position="7"/>
        <end position="71"/>
    </location>
</feature>
<evidence type="ECO:0000256" key="4">
    <source>
        <dbReference type="ARBA" id="ARBA00022723"/>
    </source>
</evidence>
<keyword evidence="4 10" id="KW-0479">Metal-binding</keyword>
<dbReference type="SFLD" id="SFLDS00003">
    <property type="entry name" value="Haloacid_Dehalogenase"/>
    <property type="match status" value="1"/>
</dbReference>
<gene>
    <name evidence="12" type="ORF">ACFP57_08020</name>
</gene>
<dbReference type="CDD" id="cd02094">
    <property type="entry name" value="P-type_ATPase_Cu-like"/>
    <property type="match status" value="1"/>
</dbReference>
<dbReference type="InterPro" id="IPR023214">
    <property type="entry name" value="HAD_sf"/>
</dbReference>
<dbReference type="Gene3D" id="3.40.1110.10">
    <property type="entry name" value="Calcium-transporting ATPase, cytoplasmic domain N"/>
    <property type="match status" value="1"/>
</dbReference>
<feature type="transmembrane region" description="Helical" evidence="10">
    <location>
        <begin position="90"/>
        <end position="108"/>
    </location>
</feature>
<dbReference type="SFLD" id="SFLDG00002">
    <property type="entry name" value="C1.7:_P-type_atpase_like"/>
    <property type="match status" value="1"/>
</dbReference>
<feature type="transmembrane region" description="Helical" evidence="10">
    <location>
        <begin position="114"/>
        <end position="131"/>
    </location>
</feature>
<dbReference type="PRINTS" id="PR00943">
    <property type="entry name" value="CUATPASE"/>
</dbReference>
<evidence type="ECO:0000256" key="8">
    <source>
        <dbReference type="ARBA" id="ARBA00022989"/>
    </source>
</evidence>
<dbReference type="SUPFAM" id="SSF81653">
    <property type="entry name" value="Calcium ATPase, transduction domain A"/>
    <property type="match status" value="1"/>
</dbReference>
<evidence type="ECO:0000256" key="9">
    <source>
        <dbReference type="ARBA" id="ARBA00023136"/>
    </source>
</evidence>
<dbReference type="Pfam" id="PF00122">
    <property type="entry name" value="E1-E2_ATPase"/>
    <property type="match status" value="1"/>
</dbReference>
<name>A0ABW1X0A0_9ACTN</name>
<dbReference type="InterPro" id="IPR044492">
    <property type="entry name" value="P_typ_ATPase_HD_dom"/>
</dbReference>
<dbReference type="NCBIfam" id="TIGR01494">
    <property type="entry name" value="ATPase_P-type"/>
    <property type="match status" value="1"/>
</dbReference>
<evidence type="ECO:0000256" key="7">
    <source>
        <dbReference type="ARBA" id="ARBA00022967"/>
    </source>
</evidence>
<dbReference type="InterPro" id="IPR023298">
    <property type="entry name" value="ATPase_P-typ_TM_dom_sf"/>
</dbReference>
<dbReference type="PRINTS" id="PR00119">
    <property type="entry name" value="CATATPASE"/>
</dbReference>
<keyword evidence="9 10" id="KW-0472">Membrane</keyword>
<dbReference type="PROSITE" id="PS00154">
    <property type="entry name" value="ATPASE_E1_E2"/>
    <property type="match status" value="1"/>
</dbReference>
<dbReference type="InterPro" id="IPR059000">
    <property type="entry name" value="ATPase_P-type_domA"/>
</dbReference>
<reference evidence="13" key="1">
    <citation type="journal article" date="2019" name="Int. J. Syst. Evol. Microbiol.">
        <title>The Global Catalogue of Microorganisms (GCM) 10K type strain sequencing project: providing services to taxonomists for standard genome sequencing and annotation.</title>
        <authorList>
            <consortium name="The Broad Institute Genomics Platform"/>
            <consortium name="The Broad Institute Genome Sequencing Center for Infectious Disease"/>
            <person name="Wu L."/>
            <person name="Ma J."/>
        </authorList>
    </citation>
    <scope>NUCLEOTIDE SEQUENCE [LARGE SCALE GENOMIC DNA]</scope>
    <source>
        <strain evidence="13">CGMCC 1.15277</strain>
    </source>
</reference>
<dbReference type="Gene3D" id="3.30.70.100">
    <property type="match status" value="1"/>
</dbReference>
<dbReference type="RefSeq" id="WP_343885923.1">
    <property type="nucleotide sequence ID" value="NZ_BAAAKI010000011.1"/>
</dbReference>